<proteinExistence type="inferred from homology"/>
<dbReference type="InterPro" id="IPR000073">
    <property type="entry name" value="AB_hydrolase_1"/>
</dbReference>
<dbReference type="RefSeq" id="WP_378591686.1">
    <property type="nucleotide sequence ID" value="NZ_JBHSKD010000019.1"/>
</dbReference>
<feature type="signal peptide" evidence="4">
    <location>
        <begin position="1"/>
        <end position="31"/>
    </location>
</feature>
<evidence type="ECO:0000259" key="6">
    <source>
        <dbReference type="Pfam" id="PF08386"/>
    </source>
</evidence>
<dbReference type="Pfam" id="PF08386">
    <property type="entry name" value="Abhydrolase_4"/>
    <property type="match status" value="1"/>
</dbReference>
<dbReference type="InterPro" id="IPR013595">
    <property type="entry name" value="Pept_S33_TAP-like_C"/>
</dbReference>
<dbReference type="PANTHER" id="PTHR43248">
    <property type="entry name" value="2-SUCCINYL-6-HYDROXY-2,4-CYCLOHEXADIENE-1-CARBOXYLATE SYNTHASE"/>
    <property type="match status" value="1"/>
</dbReference>
<evidence type="ECO:0000256" key="1">
    <source>
        <dbReference type="ARBA" id="ARBA00010088"/>
    </source>
</evidence>
<sequence length="551" mass="58728">MRTPSRGTTALVAVAALSLSLLPGLTGPASARERSAAPVPASAGVDAPVPTLDWAPCYSDAPFDCTTATVPLDYDDPTGATTELDLLRVSASDPGNRIGTLFVNPGGPGGASRDFATYFGELVPDVVSQRFDIVGIDPRGVGPSAPMRCRTDTRPGSYPKAYFPRTEGEVKAQLTYDRWVRRACRTDPSPIVGHMTTADTARDMDLVRQALGESQISYYGVSYGTQLGTTYAAMFPGNIRAMILDGVLDPVAWTTGADGTGTTHPFSERLGSGYGAWQGLVNAFAECDRVGRARCPIAGDASGVWYDIIKRLRRGPFKHAGITTTYSDVVGSALGYLYDQGSIRYLMRYLERLHRQMFGDGSPRLVPGAFDPRAVARRVTDDRGLPGPYGAGDGRATMTSGSGWGRISDPFAGVACADSDNPVDERTWVDAARRADRYSPWFGAAWTWASGVCAGWPASTKEDRFTGPFAVTTSAPVLVVGNTFDPATPLHGARAVNRMLDGSRLLVLDGWGHGAIDTGPCINQAYAAYLVDGTLPLAGTVCKPRQQMFPQ</sequence>
<dbReference type="EMBL" id="JBHSKD010000019">
    <property type="protein sequence ID" value="MFC5178133.1"/>
    <property type="molecule type" value="Genomic_DNA"/>
</dbReference>
<dbReference type="InterPro" id="IPR029058">
    <property type="entry name" value="AB_hydrolase_fold"/>
</dbReference>
<evidence type="ECO:0000259" key="5">
    <source>
        <dbReference type="Pfam" id="PF00561"/>
    </source>
</evidence>
<dbReference type="PANTHER" id="PTHR43248:SF29">
    <property type="entry name" value="TRIPEPTIDYL AMINOPEPTIDASE"/>
    <property type="match status" value="1"/>
</dbReference>
<gene>
    <name evidence="7" type="ORF">ACFPGP_15730</name>
</gene>
<keyword evidence="3 7" id="KW-0378">Hydrolase</keyword>
<keyword evidence="2 4" id="KW-0732">Signal</keyword>
<dbReference type="Gene3D" id="3.40.50.1820">
    <property type="entry name" value="alpha/beta hydrolase"/>
    <property type="match status" value="2"/>
</dbReference>
<feature type="domain" description="AB hydrolase-1" evidence="5">
    <location>
        <begin position="100"/>
        <end position="255"/>
    </location>
</feature>
<evidence type="ECO:0000256" key="4">
    <source>
        <dbReference type="SAM" id="SignalP"/>
    </source>
</evidence>
<comment type="caution">
    <text evidence="7">The sequence shown here is derived from an EMBL/GenBank/DDBJ whole genome shotgun (WGS) entry which is preliminary data.</text>
</comment>
<dbReference type="GO" id="GO:0016787">
    <property type="term" value="F:hydrolase activity"/>
    <property type="evidence" value="ECO:0007669"/>
    <property type="project" value="UniProtKB-KW"/>
</dbReference>
<dbReference type="SUPFAM" id="SSF53474">
    <property type="entry name" value="alpha/beta-Hydrolases"/>
    <property type="match status" value="1"/>
</dbReference>
<feature type="chain" id="PRO_5046006593" evidence="4">
    <location>
        <begin position="32"/>
        <end position="551"/>
    </location>
</feature>
<reference evidence="8" key="1">
    <citation type="journal article" date="2019" name="Int. J. Syst. Evol. Microbiol.">
        <title>The Global Catalogue of Microorganisms (GCM) 10K type strain sequencing project: providing services to taxonomists for standard genome sequencing and annotation.</title>
        <authorList>
            <consortium name="The Broad Institute Genomics Platform"/>
            <consortium name="The Broad Institute Genome Sequencing Center for Infectious Disease"/>
            <person name="Wu L."/>
            <person name="Ma J."/>
        </authorList>
    </citation>
    <scope>NUCLEOTIDE SEQUENCE [LARGE SCALE GENOMIC DNA]</scope>
    <source>
        <strain evidence="8">DFY41</strain>
    </source>
</reference>
<accession>A0ABW0BM83</accession>
<evidence type="ECO:0000256" key="2">
    <source>
        <dbReference type="ARBA" id="ARBA00022729"/>
    </source>
</evidence>
<evidence type="ECO:0000256" key="3">
    <source>
        <dbReference type="ARBA" id="ARBA00022801"/>
    </source>
</evidence>
<comment type="similarity">
    <text evidence="1">Belongs to the peptidase S33 family.</text>
</comment>
<evidence type="ECO:0000313" key="7">
    <source>
        <dbReference type="EMBL" id="MFC5178133.1"/>
    </source>
</evidence>
<dbReference type="Pfam" id="PF00561">
    <property type="entry name" value="Abhydrolase_1"/>
    <property type="match status" value="1"/>
</dbReference>
<dbReference type="Proteomes" id="UP001596087">
    <property type="component" value="Unassembled WGS sequence"/>
</dbReference>
<name>A0ABW0BM83_9ACTN</name>
<organism evidence="7 8">
    <name type="scientific">Nocardioides taihuensis</name>
    <dbReference type="NCBI Taxonomy" id="1835606"/>
    <lineage>
        <taxon>Bacteria</taxon>
        <taxon>Bacillati</taxon>
        <taxon>Actinomycetota</taxon>
        <taxon>Actinomycetes</taxon>
        <taxon>Propionibacteriales</taxon>
        <taxon>Nocardioidaceae</taxon>
        <taxon>Nocardioides</taxon>
    </lineage>
</organism>
<protein>
    <submittedName>
        <fullName evidence="7">Alpha/beta hydrolase</fullName>
    </submittedName>
</protein>
<dbReference type="InterPro" id="IPR051601">
    <property type="entry name" value="Serine_prot/Carboxylest_S33"/>
</dbReference>
<evidence type="ECO:0000313" key="8">
    <source>
        <dbReference type="Proteomes" id="UP001596087"/>
    </source>
</evidence>
<keyword evidence="8" id="KW-1185">Reference proteome</keyword>
<feature type="domain" description="Peptidase S33 tripeptidyl aminopeptidase-like C-terminal" evidence="6">
    <location>
        <begin position="440"/>
        <end position="542"/>
    </location>
</feature>